<dbReference type="SUPFAM" id="SSF49373">
    <property type="entry name" value="Invasin/intimin cell-adhesion fragments"/>
    <property type="match status" value="1"/>
</dbReference>
<dbReference type="EMBL" id="JACDQQ010000242">
    <property type="protein sequence ID" value="MBA0083815.1"/>
    <property type="molecule type" value="Genomic_DNA"/>
</dbReference>
<gene>
    <name evidence="3" type="ORF">HRJ53_02365</name>
</gene>
<dbReference type="Gene3D" id="2.60.40.10">
    <property type="entry name" value="Immunoglobulins"/>
    <property type="match status" value="1"/>
</dbReference>
<dbReference type="InterPro" id="IPR013783">
    <property type="entry name" value="Ig-like_fold"/>
</dbReference>
<evidence type="ECO:0000313" key="3">
    <source>
        <dbReference type="EMBL" id="MBA0083815.1"/>
    </source>
</evidence>
<name>A0A7V8NMK4_9BACT</name>
<evidence type="ECO:0000313" key="4">
    <source>
        <dbReference type="Proteomes" id="UP000567293"/>
    </source>
</evidence>
<evidence type="ECO:0000256" key="1">
    <source>
        <dbReference type="ARBA" id="ARBA00010116"/>
    </source>
</evidence>
<dbReference type="Proteomes" id="UP000567293">
    <property type="component" value="Unassembled WGS sequence"/>
</dbReference>
<dbReference type="PROSITE" id="PS51127">
    <property type="entry name" value="BIG1"/>
    <property type="match status" value="1"/>
</dbReference>
<reference evidence="3" key="1">
    <citation type="submission" date="2020-06" db="EMBL/GenBank/DDBJ databases">
        <title>Legume-microbial interactions unlock mineral nutrients during tropical forest succession.</title>
        <authorList>
            <person name="Epihov D.Z."/>
        </authorList>
    </citation>
    <scope>NUCLEOTIDE SEQUENCE [LARGE SCALE GENOMIC DNA]</scope>
    <source>
        <strain evidence="3">Pan2503</strain>
    </source>
</reference>
<comment type="similarity">
    <text evidence="1">Belongs to the intimin/invasin family.</text>
</comment>
<evidence type="ECO:0000259" key="2">
    <source>
        <dbReference type="PROSITE" id="PS51127"/>
    </source>
</evidence>
<comment type="caution">
    <text evidence="3">The sequence shown here is derived from an EMBL/GenBank/DDBJ whole genome shotgun (WGS) entry which is preliminary data.</text>
</comment>
<keyword evidence="4" id="KW-1185">Reference proteome</keyword>
<protein>
    <recommendedName>
        <fullName evidence="2">Big-1 domain-containing protein</fullName>
    </recommendedName>
</protein>
<feature type="non-terminal residue" evidence="3">
    <location>
        <position position="379"/>
    </location>
</feature>
<dbReference type="AlphaFoldDB" id="A0A7V8NMK4"/>
<dbReference type="InterPro" id="IPR003344">
    <property type="entry name" value="Big_1_dom"/>
</dbReference>
<organism evidence="3 4">
    <name type="scientific">Candidatus Acidiferrum panamense</name>
    <dbReference type="NCBI Taxonomy" id="2741543"/>
    <lineage>
        <taxon>Bacteria</taxon>
        <taxon>Pseudomonadati</taxon>
        <taxon>Acidobacteriota</taxon>
        <taxon>Terriglobia</taxon>
        <taxon>Candidatus Acidiferrales</taxon>
        <taxon>Candidatus Acidiferrum</taxon>
    </lineage>
</organism>
<dbReference type="InterPro" id="IPR008964">
    <property type="entry name" value="Invasin/intimin_cell_adhesion"/>
</dbReference>
<sequence>MADTRFSSYPTILSAWKLSTALPSSSETFTQLACASGNVPAAGASPVESFVSFPVTKGTSYYLMVSDASPAAAGGILTFNIDAGDVAPPNDDNAAPITVTPAQLPYNDTVNSALATANTNTHNDPTPPCAPAGAASGGQANSVWYTFTPSSNGTITADTLTSPYETILNVTSGSPTGTQVACNQSAAAGIAQSLVSFAATSGTQYFFMISSVLGDGGTTTFHLAFSASVVGTPASINATSGTPQSAAVNTTFAAPLVATVKDSGGNGVSGVTVTFTVPASGASGTFAGGVNTATTNASGVATSATFTANSTAGSYTVTATVAGVASPANFSLMNNAGPAASISATSGTPQSTPISAAFAAPLVATVKDSGGNGVSGVTV</sequence>
<accession>A0A7V8NMK4</accession>
<proteinExistence type="inferred from homology"/>
<dbReference type="SMART" id="SM00634">
    <property type="entry name" value="BID_1"/>
    <property type="match status" value="1"/>
</dbReference>
<feature type="domain" description="Big-1" evidence="2">
    <location>
        <begin position="237"/>
        <end position="331"/>
    </location>
</feature>